<accession>A0A815CLG4</accession>
<dbReference type="PANTHER" id="PTHR24228:SF59">
    <property type="entry name" value="NEUROPEPTIDE RECEPTOR 15"/>
    <property type="match status" value="1"/>
</dbReference>
<evidence type="ECO:0000256" key="5">
    <source>
        <dbReference type="ARBA" id="ARBA00023040"/>
    </source>
</evidence>
<evidence type="ECO:0000259" key="10">
    <source>
        <dbReference type="PROSITE" id="PS50262"/>
    </source>
</evidence>
<keyword evidence="2" id="KW-1003">Cell membrane</keyword>
<organism evidence="11 12">
    <name type="scientific">Adineta steineri</name>
    <dbReference type="NCBI Taxonomy" id="433720"/>
    <lineage>
        <taxon>Eukaryota</taxon>
        <taxon>Metazoa</taxon>
        <taxon>Spiralia</taxon>
        <taxon>Gnathifera</taxon>
        <taxon>Rotifera</taxon>
        <taxon>Eurotatoria</taxon>
        <taxon>Bdelloidea</taxon>
        <taxon>Adinetida</taxon>
        <taxon>Adinetidae</taxon>
        <taxon>Adineta</taxon>
    </lineage>
</organism>
<feature type="transmembrane region" description="Helical" evidence="9">
    <location>
        <begin position="64"/>
        <end position="86"/>
    </location>
</feature>
<evidence type="ECO:0000256" key="1">
    <source>
        <dbReference type="ARBA" id="ARBA00004651"/>
    </source>
</evidence>
<dbReference type="InterPro" id="IPR000276">
    <property type="entry name" value="GPCR_Rhodpsn"/>
</dbReference>
<keyword evidence="7" id="KW-0675">Receptor</keyword>
<keyword evidence="3 9" id="KW-0812">Transmembrane</keyword>
<reference evidence="11" key="1">
    <citation type="submission" date="2021-02" db="EMBL/GenBank/DDBJ databases">
        <authorList>
            <person name="Nowell W R."/>
        </authorList>
    </citation>
    <scope>NUCLEOTIDE SEQUENCE</scope>
</reference>
<dbReference type="PANTHER" id="PTHR24228">
    <property type="entry name" value="B2 BRADYKININ RECEPTOR/ANGIOTENSIN II RECEPTOR"/>
    <property type="match status" value="1"/>
</dbReference>
<dbReference type="GO" id="GO:0005886">
    <property type="term" value="C:plasma membrane"/>
    <property type="evidence" value="ECO:0007669"/>
    <property type="project" value="UniProtKB-SubCell"/>
</dbReference>
<comment type="subcellular location">
    <subcellularLocation>
        <location evidence="1">Cell membrane</location>
        <topology evidence="1">Multi-pass membrane protein</topology>
    </subcellularLocation>
</comment>
<keyword evidence="5" id="KW-0297">G-protein coupled receptor</keyword>
<evidence type="ECO:0000313" key="12">
    <source>
        <dbReference type="Proteomes" id="UP000663860"/>
    </source>
</evidence>
<dbReference type="Proteomes" id="UP000663860">
    <property type="component" value="Unassembled WGS sequence"/>
</dbReference>
<feature type="transmembrane region" description="Helical" evidence="9">
    <location>
        <begin position="21"/>
        <end position="44"/>
    </location>
</feature>
<feature type="transmembrane region" description="Helical" evidence="9">
    <location>
        <begin position="233"/>
        <end position="251"/>
    </location>
</feature>
<dbReference type="Pfam" id="PF00001">
    <property type="entry name" value="7tm_1"/>
    <property type="match status" value="1"/>
</dbReference>
<evidence type="ECO:0000256" key="2">
    <source>
        <dbReference type="ARBA" id="ARBA00022475"/>
    </source>
</evidence>
<sequence length="276" mass="32351">MLLFIILHRPTIRGERIDCLFLANIYIILLVISCFFLDMYFYYITGYLYPNSSFDNLWCRTKGYILYICGYSFFHSFSLQAIYRICRILYPIQTKRQPFNLYAIIFLGQWIFSAIELLPSLLIGDIEYLENDFHCQVAPTNMRSSLTVCLIGFLAPFTIILYCYGYTIYYVRKHNSTIITIKQRTILRRDLIILRRIILLLTVLTSSAVPHVAFPIIYIMIGSLPKWLVSLEWALTILALLSISLVIPRISPHLKRLRAKKRFYKVSITQSQSTSF</sequence>
<feature type="transmembrane region" description="Helical" evidence="9">
    <location>
        <begin position="98"/>
        <end position="124"/>
    </location>
</feature>
<dbReference type="PROSITE" id="PS50262">
    <property type="entry name" value="G_PROTEIN_RECEP_F1_2"/>
    <property type="match status" value="1"/>
</dbReference>
<feature type="domain" description="G-protein coupled receptors family 1 profile" evidence="10">
    <location>
        <begin position="1"/>
        <end position="251"/>
    </location>
</feature>
<feature type="transmembrane region" description="Helical" evidence="9">
    <location>
        <begin position="144"/>
        <end position="171"/>
    </location>
</feature>
<proteinExistence type="predicted"/>
<protein>
    <recommendedName>
        <fullName evidence="10">G-protein coupled receptors family 1 profile domain-containing protein</fullName>
    </recommendedName>
</protein>
<dbReference type="Gene3D" id="1.20.1070.10">
    <property type="entry name" value="Rhodopsin 7-helix transmembrane proteins"/>
    <property type="match status" value="1"/>
</dbReference>
<keyword evidence="4 9" id="KW-1133">Transmembrane helix</keyword>
<evidence type="ECO:0000256" key="7">
    <source>
        <dbReference type="ARBA" id="ARBA00023170"/>
    </source>
</evidence>
<dbReference type="GO" id="GO:0004930">
    <property type="term" value="F:G protein-coupled receptor activity"/>
    <property type="evidence" value="ECO:0007669"/>
    <property type="project" value="UniProtKB-KW"/>
</dbReference>
<evidence type="ECO:0000313" key="11">
    <source>
        <dbReference type="EMBL" id="CAF1286769.1"/>
    </source>
</evidence>
<evidence type="ECO:0000256" key="9">
    <source>
        <dbReference type="SAM" id="Phobius"/>
    </source>
</evidence>
<gene>
    <name evidence="11" type="ORF">IZO911_LOCUS33283</name>
</gene>
<keyword evidence="8" id="KW-0807">Transducer</keyword>
<comment type="caution">
    <text evidence="11">The sequence shown here is derived from an EMBL/GenBank/DDBJ whole genome shotgun (WGS) entry which is preliminary data.</text>
</comment>
<evidence type="ECO:0000256" key="4">
    <source>
        <dbReference type="ARBA" id="ARBA00022989"/>
    </source>
</evidence>
<dbReference type="EMBL" id="CAJNOE010000604">
    <property type="protein sequence ID" value="CAF1286769.1"/>
    <property type="molecule type" value="Genomic_DNA"/>
</dbReference>
<feature type="transmembrane region" description="Helical" evidence="9">
    <location>
        <begin position="192"/>
        <end position="221"/>
    </location>
</feature>
<dbReference type="SUPFAM" id="SSF81321">
    <property type="entry name" value="Family A G protein-coupled receptor-like"/>
    <property type="match status" value="1"/>
</dbReference>
<evidence type="ECO:0000256" key="6">
    <source>
        <dbReference type="ARBA" id="ARBA00023136"/>
    </source>
</evidence>
<name>A0A815CLG4_9BILA</name>
<evidence type="ECO:0000256" key="8">
    <source>
        <dbReference type="ARBA" id="ARBA00023224"/>
    </source>
</evidence>
<evidence type="ECO:0000256" key="3">
    <source>
        <dbReference type="ARBA" id="ARBA00022692"/>
    </source>
</evidence>
<dbReference type="CDD" id="cd00637">
    <property type="entry name" value="7tm_classA_rhodopsin-like"/>
    <property type="match status" value="1"/>
</dbReference>
<dbReference type="InterPro" id="IPR017452">
    <property type="entry name" value="GPCR_Rhodpsn_7TM"/>
</dbReference>
<dbReference type="AlphaFoldDB" id="A0A815CLG4"/>
<keyword evidence="6 9" id="KW-0472">Membrane</keyword>